<sequence>MTSAASTPTPFAGQLTGQFAGQRVLVTGAAQGIGRCIAQSFAAQGAQVIGLDVLADAPDSPATPERPWRLLALDIADAAAVQAVSARLQQEEARLDVLVNAAGILRMGGLDDLTAQDWQRSMAVNAIGPFTLIQQWTPIFKRQRRGSIVNIASNAANLPRLGMLAYAASKAALLSLSRGVALELAPYGVRCNIVSPGSTDTPMLAGMLGDAAGQQRLIQGLPEQFKLGIPLGKIATPQDIAHSVLFLASEQAGHITMQQIVADGGATLGV</sequence>
<evidence type="ECO:0000256" key="3">
    <source>
        <dbReference type="ARBA" id="ARBA00023002"/>
    </source>
</evidence>
<dbReference type="FunFam" id="3.40.50.720:FF:000160">
    <property type="entry name" value="2,3-dihydro-2,3-dihydroxybenzoate dehydrogenase"/>
    <property type="match status" value="1"/>
</dbReference>
<dbReference type="EMBL" id="RDQL01000007">
    <property type="protein sequence ID" value="RMW99725.1"/>
    <property type="molecule type" value="Genomic_DNA"/>
</dbReference>
<dbReference type="PANTHER" id="PTHR43477">
    <property type="entry name" value="DIHYDROANTICAPSIN 7-DEHYDROGENASE"/>
    <property type="match status" value="1"/>
</dbReference>
<dbReference type="Proteomes" id="UP000267035">
    <property type="component" value="Unassembled WGS sequence"/>
</dbReference>
<dbReference type="InterPro" id="IPR051122">
    <property type="entry name" value="SDR_DHRS6-like"/>
</dbReference>
<proteinExistence type="inferred from homology"/>
<organism evidence="9 10">
    <name type="scientific">Allofranklinella schreckenbergeri</name>
    <dbReference type="NCBI Taxonomy" id="1076744"/>
    <lineage>
        <taxon>Bacteria</taxon>
        <taxon>Pseudomonadati</taxon>
        <taxon>Pseudomonadota</taxon>
        <taxon>Betaproteobacteria</taxon>
        <taxon>Burkholderiales</taxon>
        <taxon>Comamonadaceae</taxon>
        <taxon>Allofranklinella</taxon>
    </lineage>
</organism>
<dbReference type="GO" id="GO:0019290">
    <property type="term" value="P:siderophore biosynthetic process"/>
    <property type="evidence" value="ECO:0007669"/>
    <property type="project" value="InterPro"/>
</dbReference>
<dbReference type="NCBIfam" id="TIGR04316">
    <property type="entry name" value="dhbA_paeA"/>
    <property type="match status" value="1"/>
</dbReference>
<dbReference type="SUPFAM" id="SSF51735">
    <property type="entry name" value="NAD(P)-binding Rossmann-fold domains"/>
    <property type="match status" value="1"/>
</dbReference>
<evidence type="ECO:0000256" key="5">
    <source>
        <dbReference type="ARBA" id="ARBA00052874"/>
    </source>
</evidence>
<evidence type="ECO:0000313" key="9">
    <source>
        <dbReference type="EMBL" id="RMW99725.1"/>
    </source>
</evidence>
<evidence type="ECO:0000256" key="1">
    <source>
        <dbReference type="ARBA" id="ARBA00004924"/>
    </source>
</evidence>
<evidence type="ECO:0000256" key="8">
    <source>
        <dbReference type="NCBIfam" id="TIGR04316"/>
    </source>
</evidence>
<protein>
    <recommendedName>
        <fullName evidence="7 8">2,3-dihydro-2,3-dihydroxybenzoate dehydrogenase</fullName>
        <ecNumber evidence="6 8">1.3.1.28</ecNumber>
    </recommendedName>
</protein>
<keyword evidence="10" id="KW-1185">Reference proteome</keyword>
<comment type="pathway">
    <text evidence="1">Siderophore biosynthesis.</text>
</comment>
<dbReference type="InterPro" id="IPR020904">
    <property type="entry name" value="Sc_DH/Rdtase_CS"/>
</dbReference>
<keyword evidence="3 9" id="KW-0560">Oxidoreductase</keyword>
<dbReference type="PRINTS" id="PR01397">
    <property type="entry name" value="DHBDHDRGNASE"/>
</dbReference>
<dbReference type="PRINTS" id="PR00080">
    <property type="entry name" value="SDRFAMILY"/>
</dbReference>
<comment type="caution">
    <text evidence="9">The sequence shown here is derived from an EMBL/GenBank/DDBJ whole genome shotgun (WGS) entry which is preliminary data.</text>
</comment>
<comment type="catalytic activity">
    <reaction evidence="5">
        <text>(2S,3S)-2,3-dihydroxy-2,3-dihydrobenzoate + NAD(+) = 2,3-dihydroxybenzoate + NADH + H(+)</text>
        <dbReference type="Rhea" id="RHEA:23824"/>
        <dbReference type="ChEBI" id="CHEBI:15378"/>
        <dbReference type="ChEBI" id="CHEBI:36654"/>
        <dbReference type="ChEBI" id="CHEBI:57540"/>
        <dbReference type="ChEBI" id="CHEBI:57945"/>
        <dbReference type="ChEBI" id="CHEBI:58764"/>
        <dbReference type="EC" id="1.3.1.28"/>
    </reaction>
</comment>
<comment type="similarity">
    <text evidence="2">Belongs to the short-chain dehydrogenases/reductases (SDR) family.</text>
</comment>
<accession>A0A3M6Q972</accession>
<reference evidence="9 10" key="1">
    <citation type="submission" date="2018-10" db="EMBL/GenBank/DDBJ databases">
        <title>Comamonadaceae CDC group NO-1 genome sequencing and assembly.</title>
        <authorList>
            <person name="Bernier A.-M."/>
            <person name="Bernard K."/>
        </authorList>
    </citation>
    <scope>NUCLEOTIDE SEQUENCE [LARGE SCALE GENOMIC DNA]</scope>
    <source>
        <strain evidence="9 10">NML161473</strain>
    </source>
</reference>
<dbReference type="RefSeq" id="WP_122253928.1">
    <property type="nucleotide sequence ID" value="NZ_RDQL01000007.1"/>
</dbReference>
<keyword evidence="4" id="KW-0520">NAD</keyword>
<gene>
    <name evidence="9" type="primary">dhbA</name>
    <name evidence="9" type="ORF">EBQ25_06565</name>
</gene>
<evidence type="ECO:0000256" key="7">
    <source>
        <dbReference type="ARBA" id="ARBA00067530"/>
    </source>
</evidence>
<dbReference type="AlphaFoldDB" id="A0A3M6Q972"/>
<dbReference type="PANTHER" id="PTHR43477:SF1">
    <property type="entry name" value="DIHYDROANTICAPSIN 7-DEHYDROGENASE"/>
    <property type="match status" value="1"/>
</dbReference>
<name>A0A3M6Q972_9BURK</name>
<dbReference type="NCBIfam" id="NF006074">
    <property type="entry name" value="PRK08220.1"/>
    <property type="match status" value="1"/>
</dbReference>
<dbReference type="Pfam" id="PF13561">
    <property type="entry name" value="adh_short_C2"/>
    <property type="match status" value="1"/>
</dbReference>
<evidence type="ECO:0000256" key="4">
    <source>
        <dbReference type="ARBA" id="ARBA00023027"/>
    </source>
</evidence>
<dbReference type="GO" id="GO:0008667">
    <property type="term" value="F:2,3-dihydro-2,3-dihydroxybenzoate dehydrogenase activity"/>
    <property type="evidence" value="ECO:0007669"/>
    <property type="project" value="UniProtKB-UniRule"/>
</dbReference>
<dbReference type="Gene3D" id="3.40.50.720">
    <property type="entry name" value="NAD(P)-binding Rossmann-like Domain"/>
    <property type="match status" value="1"/>
</dbReference>
<dbReference type="InterPro" id="IPR002347">
    <property type="entry name" value="SDR_fam"/>
</dbReference>
<evidence type="ECO:0000256" key="2">
    <source>
        <dbReference type="ARBA" id="ARBA00006484"/>
    </source>
</evidence>
<evidence type="ECO:0000256" key="6">
    <source>
        <dbReference type="ARBA" id="ARBA00066334"/>
    </source>
</evidence>
<dbReference type="EC" id="1.3.1.28" evidence="6 8"/>
<dbReference type="InterPro" id="IPR036291">
    <property type="entry name" value="NAD(P)-bd_dom_sf"/>
</dbReference>
<evidence type="ECO:0000313" key="10">
    <source>
        <dbReference type="Proteomes" id="UP000267035"/>
    </source>
</evidence>
<dbReference type="InterPro" id="IPR003560">
    <property type="entry name" value="DHB_DH"/>
</dbReference>
<dbReference type="PROSITE" id="PS00061">
    <property type="entry name" value="ADH_SHORT"/>
    <property type="match status" value="1"/>
</dbReference>